<evidence type="ECO:0000313" key="2">
    <source>
        <dbReference type="Proteomes" id="UP001160148"/>
    </source>
</evidence>
<sequence length="169" mass="19532">MDTHWSGISCRNFLSSSCCCFFGDVIRKFFEVDEPTNAPSETTEDGFCEKLFFEHTMIDRSGRYIVPLPFRDANPQEMLKGTRNIAQKRFLNLERRLILNPTLYEAYRDFMAEYIRLGHMQVANTPGDYIIPHHAVTKDENGKLKIRVVFDASSRSSGGHSLNDVMMYF</sequence>
<accession>A0AAV0Y929</accession>
<dbReference type="EMBL" id="CARXXK010001474">
    <property type="protein sequence ID" value="CAI6376402.1"/>
    <property type="molecule type" value="Genomic_DNA"/>
</dbReference>
<dbReference type="PANTHER" id="PTHR47331:SF5">
    <property type="entry name" value="RIBONUCLEASE H"/>
    <property type="match status" value="1"/>
</dbReference>
<protein>
    <submittedName>
        <fullName evidence="1">Uncharacterized protein</fullName>
    </submittedName>
</protein>
<dbReference type="AlphaFoldDB" id="A0AAV0Y929"/>
<dbReference type="PANTHER" id="PTHR47331">
    <property type="entry name" value="PHD-TYPE DOMAIN-CONTAINING PROTEIN"/>
    <property type="match status" value="1"/>
</dbReference>
<reference evidence="1 2" key="1">
    <citation type="submission" date="2023-01" db="EMBL/GenBank/DDBJ databases">
        <authorList>
            <person name="Whitehead M."/>
        </authorList>
    </citation>
    <scope>NUCLEOTIDE SEQUENCE [LARGE SCALE GENOMIC DNA]</scope>
</reference>
<dbReference type="Proteomes" id="UP001160148">
    <property type="component" value="Unassembled WGS sequence"/>
</dbReference>
<organism evidence="1 2">
    <name type="scientific">Macrosiphum euphorbiae</name>
    <name type="common">potato aphid</name>
    <dbReference type="NCBI Taxonomy" id="13131"/>
    <lineage>
        <taxon>Eukaryota</taxon>
        <taxon>Metazoa</taxon>
        <taxon>Ecdysozoa</taxon>
        <taxon>Arthropoda</taxon>
        <taxon>Hexapoda</taxon>
        <taxon>Insecta</taxon>
        <taxon>Pterygota</taxon>
        <taxon>Neoptera</taxon>
        <taxon>Paraneoptera</taxon>
        <taxon>Hemiptera</taxon>
        <taxon>Sternorrhyncha</taxon>
        <taxon>Aphidomorpha</taxon>
        <taxon>Aphidoidea</taxon>
        <taxon>Aphididae</taxon>
        <taxon>Macrosiphini</taxon>
        <taxon>Macrosiphum</taxon>
    </lineage>
</organism>
<proteinExistence type="predicted"/>
<evidence type="ECO:0000313" key="1">
    <source>
        <dbReference type="EMBL" id="CAI6376402.1"/>
    </source>
</evidence>
<comment type="caution">
    <text evidence="1">The sequence shown here is derived from an EMBL/GenBank/DDBJ whole genome shotgun (WGS) entry which is preliminary data.</text>
</comment>
<name>A0AAV0Y929_9HEMI</name>
<keyword evidence="2" id="KW-1185">Reference proteome</keyword>
<gene>
    <name evidence="1" type="ORF">MEUPH1_LOCUS29773</name>
</gene>